<reference evidence="2" key="2">
    <citation type="submission" date="2015-03" db="UniProtKB">
        <authorList>
            <consortium name="EnsemblPlants"/>
        </authorList>
    </citation>
    <scope>IDENTIFICATION</scope>
</reference>
<protein>
    <submittedName>
        <fullName evidence="2">Uncharacterized protein</fullName>
    </submittedName>
</protein>
<dbReference type="Proteomes" id="UP000026960">
    <property type="component" value="Chromosome 1"/>
</dbReference>
<keyword evidence="3" id="KW-1185">Reference proteome</keyword>
<name>A0A0D3ESZ6_9ORYZ</name>
<evidence type="ECO:0000256" key="1">
    <source>
        <dbReference type="SAM" id="MobiDB-lite"/>
    </source>
</evidence>
<feature type="compositionally biased region" description="Low complexity" evidence="1">
    <location>
        <begin position="53"/>
        <end position="71"/>
    </location>
</feature>
<feature type="region of interest" description="Disordered" evidence="1">
    <location>
        <begin position="1"/>
        <end position="74"/>
    </location>
</feature>
<dbReference type="Gramene" id="OBART01G27920.1">
    <property type="protein sequence ID" value="OBART01G27920.1"/>
    <property type="gene ID" value="OBART01G27920"/>
</dbReference>
<proteinExistence type="predicted"/>
<feature type="compositionally biased region" description="Basic and acidic residues" evidence="1">
    <location>
        <begin position="1"/>
        <end position="10"/>
    </location>
</feature>
<accession>A0A0D3ESZ6</accession>
<dbReference type="PaxDb" id="65489-OBART01G27920.1"/>
<feature type="compositionally biased region" description="Basic residues" evidence="1">
    <location>
        <begin position="118"/>
        <end position="131"/>
    </location>
</feature>
<evidence type="ECO:0000313" key="3">
    <source>
        <dbReference type="Proteomes" id="UP000026960"/>
    </source>
</evidence>
<feature type="compositionally biased region" description="Basic and acidic residues" evidence="1">
    <location>
        <begin position="151"/>
        <end position="170"/>
    </location>
</feature>
<reference evidence="2" key="1">
    <citation type="journal article" date="2009" name="Rice">
        <title>De Novo Next Generation Sequencing of Plant Genomes.</title>
        <authorList>
            <person name="Rounsley S."/>
            <person name="Marri P.R."/>
            <person name="Yu Y."/>
            <person name="He R."/>
            <person name="Sisneros N."/>
            <person name="Goicoechea J.L."/>
            <person name="Lee S.J."/>
            <person name="Angelova A."/>
            <person name="Kudrna D."/>
            <person name="Luo M."/>
            <person name="Affourtit J."/>
            <person name="Desany B."/>
            <person name="Knight J."/>
            <person name="Niazi F."/>
            <person name="Egholm M."/>
            <person name="Wing R.A."/>
        </authorList>
    </citation>
    <scope>NUCLEOTIDE SEQUENCE [LARGE SCALE GENOMIC DNA]</scope>
    <source>
        <strain evidence="2">cv. IRGC 105608</strain>
    </source>
</reference>
<feature type="region of interest" description="Disordered" evidence="1">
    <location>
        <begin position="104"/>
        <end position="180"/>
    </location>
</feature>
<organism evidence="2">
    <name type="scientific">Oryza barthii</name>
    <dbReference type="NCBI Taxonomy" id="65489"/>
    <lineage>
        <taxon>Eukaryota</taxon>
        <taxon>Viridiplantae</taxon>
        <taxon>Streptophyta</taxon>
        <taxon>Embryophyta</taxon>
        <taxon>Tracheophyta</taxon>
        <taxon>Spermatophyta</taxon>
        <taxon>Magnoliopsida</taxon>
        <taxon>Liliopsida</taxon>
        <taxon>Poales</taxon>
        <taxon>Poaceae</taxon>
        <taxon>BOP clade</taxon>
        <taxon>Oryzoideae</taxon>
        <taxon>Oryzeae</taxon>
        <taxon>Oryzinae</taxon>
        <taxon>Oryza</taxon>
    </lineage>
</organism>
<dbReference type="HOGENOM" id="CLU_1498508_0_0_1"/>
<dbReference type="AlphaFoldDB" id="A0A0D3ESZ6"/>
<dbReference type="EnsemblPlants" id="OBART01G27920.1">
    <property type="protein sequence ID" value="OBART01G27920.1"/>
    <property type="gene ID" value="OBART01G27920"/>
</dbReference>
<sequence>MGIGTGKEEMVVIAGEVGEAEEGKGKGGSGGMARGGDKRGKPRPGHGSGGGAAAAEGGYRRATSTNRTRTSVCERPVVAAMAAGVRWPPAAPCASSLLQLPPVFSSNIRPRRSGLLPRRSRHLVTHRRVAGRRTSSSPASPQRPPPTRRPASREEKSEREREEEGRERVMTWHTDIWGSR</sequence>
<evidence type="ECO:0000313" key="2">
    <source>
        <dbReference type="EnsemblPlants" id="OBART01G27920.1"/>
    </source>
</evidence>